<dbReference type="InterPro" id="IPR036976">
    <property type="entry name" value="RimM_N_sf"/>
</dbReference>
<evidence type="ECO:0000259" key="7">
    <source>
        <dbReference type="Pfam" id="PF24986"/>
    </source>
</evidence>
<dbReference type="Pfam" id="PF24986">
    <property type="entry name" value="PRC_RimM"/>
    <property type="match status" value="1"/>
</dbReference>
<evidence type="ECO:0000256" key="2">
    <source>
        <dbReference type="ARBA" id="ARBA00022517"/>
    </source>
</evidence>
<evidence type="ECO:0000256" key="3">
    <source>
        <dbReference type="ARBA" id="ARBA00022552"/>
    </source>
</evidence>
<dbReference type="InterPro" id="IPR056792">
    <property type="entry name" value="PRC_RimM"/>
</dbReference>
<evidence type="ECO:0000256" key="4">
    <source>
        <dbReference type="ARBA" id="ARBA00023186"/>
    </source>
</evidence>
<keyword evidence="4" id="KW-0143">Chaperone</keyword>
<protein>
    <recommendedName>
        <fullName evidence="10">RimM N-terminal domain-containing protein</fullName>
    </recommendedName>
</protein>
<dbReference type="SUPFAM" id="SSF50447">
    <property type="entry name" value="Translation proteins"/>
    <property type="match status" value="1"/>
</dbReference>
<reference evidence="8 9" key="1">
    <citation type="submission" date="2023-05" db="EMBL/GenBank/DDBJ databases">
        <title>A 100% complete, gapless, phased diploid assembly of the Scenedesmus obliquus UTEX 3031 genome.</title>
        <authorList>
            <person name="Biondi T.C."/>
            <person name="Hanschen E.R."/>
            <person name="Kwon T."/>
            <person name="Eng W."/>
            <person name="Kruse C.P.S."/>
            <person name="Koehler S.I."/>
            <person name="Kunde Y."/>
            <person name="Gleasner C.D."/>
            <person name="You Mak K.T."/>
            <person name="Polle J."/>
            <person name="Hovde B.T."/>
            <person name="Starkenburg S.R."/>
        </authorList>
    </citation>
    <scope>NUCLEOTIDE SEQUENCE [LARGE SCALE GENOMIC DNA]</scope>
    <source>
        <strain evidence="8 9">DOE0152z</strain>
    </source>
</reference>
<keyword evidence="9" id="KW-1185">Reference proteome</keyword>
<gene>
    <name evidence="8" type="ORF">OEZ85_012088</name>
</gene>
<dbReference type="InterPro" id="IPR011961">
    <property type="entry name" value="RimM"/>
</dbReference>
<evidence type="ECO:0000256" key="1">
    <source>
        <dbReference type="ARBA" id="ARBA00022490"/>
    </source>
</evidence>
<organism evidence="8 9">
    <name type="scientific">Tetradesmus obliquus</name>
    <name type="common">Green alga</name>
    <name type="synonym">Acutodesmus obliquus</name>
    <dbReference type="NCBI Taxonomy" id="3088"/>
    <lineage>
        <taxon>Eukaryota</taxon>
        <taxon>Viridiplantae</taxon>
        <taxon>Chlorophyta</taxon>
        <taxon>core chlorophytes</taxon>
        <taxon>Chlorophyceae</taxon>
        <taxon>CS clade</taxon>
        <taxon>Sphaeropleales</taxon>
        <taxon>Scenedesmaceae</taxon>
        <taxon>Tetradesmus</taxon>
    </lineage>
</organism>
<dbReference type="EMBL" id="CP126210">
    <property type="protein sequence ID" value="WIA12007.1"/>
    <property type="molecule type" value="Genomic_DNA"/>
</dbReference>
<dbReference type="InterPro" id="IPR011033">
    <property type="entry name" value="PRC_barrel-like_sf"/>
</dbReference>
<dbReference type="Gene3D" id="2.40.30.60">
    <property type="entry name" value="RimM"/>
    <property type="match status" value="1"/>
</dbReference>
<dbReference type="InterPro" id="IPR009000">
    <property type="entry name" value="Transl_B-barrel_sf"/>
</dbReference>
<sequence>MKAVVACTSAARRQYAGVVWAGKRQQNEPPPGKQQQPTEPAANALDEDEKEEDEYGEGDEEWEDIEEGEFEEGEDEDDEEEEEEEEEEPVSKVAKIPGGQTSIQFTPDDFVEVGVISRAHGIRGEVKVQLITDEPRKRLGTPNRRLWLQAGTGRGTGAAAGSSSSSQILQRLIVESGRVARPASKDRRAEWAVKFREVANRDQAELLAGSKLLLALCDRESSPRGRDEFFITDLVGLKALQQGSAELLGIVTEVYDSTGSYSLLRVRLAPDESDIQQSRYRSILVPFVEDMVPTVDVAAGQLLLSLPEGLVETASAKKLRRPYTPEQQAQLRRQLLQRQQQQQAQQ</sequence>
<evidence type="ECO:0000313" key="9">
    <source>
        <dbReference type="Proteomes" id="UP001244341"/>
    </source>
</evidence>
<dbReference type="SUPFAM" id="SSF50346">
    <property type="entry name" value="PRC-barrel domain"/>
    <property type="match status" value="1"/>
</dbReference>
<feature type="compositionally biased region" description="Acidic residues" evidence="5">
    <location>
        <begin position="45"/>
        <end position="88"/>
    </location>
</feature>
<feature type="domain" description="Ribosome maturation factor RimM PRC barrel" evidence="7">
    <location>
        <begin position="232"/>
        <end position="310"/>
    </location>
</feature>
<dbReference type="Gene3D" id="2.30.30.240">
    <property type="entry name" value="PRC-barrel domain"/>
    <property type="match status" value="1"/>
</dbReference>
<keyword evidence="1" id="KW-0963">Cytoplasm</keyword>
<keyword evidence="2" id="KW-0690">Ribosome biogenesis</keyword>
<keyword evidence="3" id="KW-0698">rRNA processing</keyword>
<dbReference type="Proteomes" id="UP001244341">
    <property type="component" value="Chromosome 3b"/>
</dbReference>
<dbReference type="NCBIfam" id="TIGR02273">
    <property type="entry name" value="16S_RimM"/>
    <property type="match status" value="1"/>
</dbReference>
<evidence type="ECO:0000256" key="5">
    <source>
        <dbReference type="SAM" id="MobiDB-lite"/>
    </source>
</evidence>
<dbReference type="Pfam" id="PF01782">
    <property type="entry name" value="RimM"/>
    <property type="match status" value="1"/>
</dbReference>
<feature type="domain" description="RimM N-terminal" evidence="6">
    <location>
        <begin position="113"/>
        <end position="213"/>
    </location>
</feature>
<evidence type="ECO:0000313" key="8">
    <source>
        <dbReference type="EMBL" id="WIA12007.1"/>
    </source>
</evidence>
<feature type="region of interest" description="Disordered" evidence="5">
    <location>
        <begin position="20"/>
        <end position="105"/>
    </location>
</feature>
<evidence type="ECO:0008006" key="10">
    <source>
        <dbReference type="Google" id="ProtNLM"/>
    </source>
</evidence>
<dbReference type="InterPro" id="IPR002676">
    <property type="entry name" value="RimM_N"/>
</dbReference>
<evidence type="ECO:0000259" key="6">
    <source>
        <dbReference type="Pfam" id="PF01782"/>
    </source>
</evidence>
<dbReference type="PANTHER" id="PTHR33692">
    <property type="entry name" value="RIBOSOME MATURATION FACTOR RIMM"/>
    <property type="match status" value="1"/>
</dbReference>
<accession>A0ABY8TSA9</accession>
<dbReference type="PANTHER" id="PTHR33692:SF1">
    <property type="entry name" value="RIBOSOME MATURATION FACTOR RIMM"/>
    <property type="match status" value="1"/>
</dbReference>
<dbReference type="HAMAP" id="MF_00014">
    <property type="entry name" value="Ribosome_mat_RimM"/>
    <property type="match status" value="1"/>
</dbReference>
<name>A0ABY8TSA9_TETOB</name>
<proteinExistence type="inferred from homology"/>